<evidence type="ECO:0000256" key="1">
    <source>
        <dbReference type="SAM" id="Coils"/>
    </source>
</evidence>
<accession>A0AAW8Z324</accession>
<dbReference type="RefSeq" id="WP_317306822.1">
    <property type="nucleotide sequence ID" value="NZ_JAWJYY010000002.1"/>
</dbReference>
<comment type="caution">
    <text evidence="2">The sequence shown here is derived from an EMBL/GenBank/DDBJ whole genome shotgun (WGS) entry which is preliminary data.</text>
</comment>
<dbReference type="EMBL" id="JAWJYY010000002">
    <property type="protein sequence ID" value="MDV4317056.1"/>
    <property type="molecule type" value="Genomic_DNA"/>
</dbReference>
<feature type="coiled-coil region" evidence="1">
    <location>
        <begin position="105"/>
        <end position="132"/>
    </location>
</feature>
<organism evidence="2 3">
    <name type="scientific">Acinetobacter indicus</name>
    <dbReference type="NCBI Taxonomy" id="756892"/>
    <lineage>
        <taxon>Bacteria</taxon>
        <taxon>Pseudomonadati</taxon>
        <taxon>Pseudomonadota</taxon>
        <taxon>Gammaproteobacteria</taxon>
        <taxon>Moraxellales</taxon>
        <taxon>Moraxellaceae</taxon>
        <taxon>Acinetobacter</taxon>
    </lineage>
</organism>
<sequence length="216" mass="24329">MTVENITPYISYTSNGMTTTFAIPFHVEGKTNFVVKINGVPQNYPSYSYNKIDNTINFISIPARDAVIEIERHTALERSANYDTFSNKLRPTSLNGEFDRVWRVLQELARKDQILQQQIDELRNDVNKLLIATRILSQDVVQFPITATSIRINIPEDRYATTEPIVVCTVLGGPTNVTIQPIAEYVQGVGEVYTHLIFTFPSTLIGKKCNAWLTGG</sequence>
<dbReference type="AlphaFoldDB" id="A0AAW8Z324"/>
<protein>
    <submittedName>
        <fullName evidence="2">Uncharacterized protein</fullName>
    </submittedName>
</protein>
<keyword evidence="1" id="KW-0175">Coiled coil</keyword>
<evidence type="ECO:0000313" key="2">
    <source>
        <dbReference type="EMBL" id="MDV4317056.1"/>
    </source>
</evidence>
<gene>
    <name evidence="2" type="ORF">MSG88_15160</name>
</gene>
<name>A0AAW8Z324_9GAMM</name>
<proteinExistence type="predicted"/>
<evidence type="ECO:0000313" key="3">
    <source>
        <dbReference type="Proteomes" id="UP001284654"/>
    </source>
</evidence>
<dbReference type="Proteomes" id="UP001284654">
    <property type="component" value="Unassembled WGS sequence"/>
</dbReference>
<reference evidence="2" key="1">
    <citation type="submission" date="2023-10" db="EMBL/GenBank/DDBJ databases">
        <authorList>
            <person name="Sykes E.M.E."/>
            <person name="Khan I.U.H."/>
            <person name="Kumar A."/>
        </authorList>
    </citation>
    <scope>NUCLEOTIDE SEQUENCE</scope>
    <source>
        <strain evidence="2">IK5</strain>
    </source>
</reference>